<feature type="region of interest" description="Disordered" evidence="1">
    <location>
        <begin position="189"/>
        <end position="278"/>
    </location>
</feature>
<keyword evidence="3" id="KW-1185">Reference proteome</keyword>
<name>A0A225V4Z9_9STRA</name>
<feature type="compositionally biased region" description="Polar residues" evidence="1">
    <location>
        <begin position="240"/>
        <end position="250"/>
    </location>
</feature>
<evidence type="ECO:0000256" key="1">
    <source>
        <dbReference type="SAM" id="MobiDB-lite"/>
    </source>
</evidence>
<feature type="compositionally biased region" description="Acidic residues" evidence="1">
    <location>
        <begin position="213"/>
        <end position="228"/>
    </location>
</feature>
<evidence type="ECO:0000313" key="3">
    <source>
        <dbReference type="Proteomes" id="UP000198211"/>
    </source>
</evidence>
<dbReference type="AlphaFoldDB" id="A0A225V4Z9"/>
<proteinExistence type="predicted"/>
<feature type="compositionally biased region" description="Basic and acidic residues" evidence="1">
    <location>
        <begin position="203"/>
        <end position="212"/>
    </location>
</feature>
<gene>
    <name evidence="2" type="ORF">PHMEG_00028701</name>
</gene>
<sequence length="408" mass="45574">MVRLASRSFLHLLPEVAGPTFDYPFYAQVLRVNDDNVTFRSLDGGDGVIPRSIALRHVVPARAVHAAGELSLLRRPVTVAVEGFIHYGQVTTFEENRMTVDSNGRQFAVSSSQASSVPPIVALLLQHAEFSTDERSTDDLEEIQTTIMNPASTICRWINPSSGRSAEFPLQHALDFAYFVDGGRAPVPNSVGRSFCEPPPRQRQGEDDRATDEALELFDPFVDDDGPDMTEHVPRDDHTGTSNQNRSQQAKRLRDNALSPSDEFQHQPSQQRRRVTYQSALDKDASIVEMLRDDPDLLDRFFTIRQQRDSTVHHALETTRGRTSGLEAEPAPPRIPDQTSKYAFAPRQEQKYIHDQVTAAKHKGKSPNVFVCGLVRSSAAEFKALPGVCTRLYDIRFGTSLEFPRMSG</sequence>
<accession>A0A225V4Z9</accession>
<evidence type="ECO:0000313" key="2">
    <source>
        <dbReference type="EMBL" id="OWZ00174.1"/>
    </source>
</evidence>
<dbReference type="EMBL" id="NBNE01007836">
    <property type="protein sequence ID" value="OWZ00174.1"/>
    <property type="molecule type" value="Genomic_DNA"/>
</dbReference>
<dbReference type="OrthoDB" id="129224at2759"/>
<feature type="region of interest" description="Disordered" evidence="1">
    <location>
        <begin position="319"/>
        <end position="339"/>
    </location>
</feature>
<comment type="caution">
    <text evidence="2">The sequence shown here is derived from an EMBL/GenBank/DDBJ whole genome shotgun (WGS) entry which is preliminary data.</text>
</comment>
<protein>
    <submittedName>
        <fullName evidence="2">Uncharacterized protein</fullName>
    </submittedName>
</protein>
<reference evidence="3" key="1">
    <citation type="submission" date="2017-03" db="EMBL/GenBank/DDBJ databases">
        <title>Phytopthora megakarya and P. palmivora, two closely related causual agents of cacao black pod achieved similar genome size and gene model numbers by different mechanisms.</title>
        <authorList>
            <person name="Ali S."/>
            <person name="Shao J."/>
            <person name="Larry D.J."/>
            <person name="Kronmiller B."/>
            <person name="Shen D."/>
            <person name="Strem M.D."/>
            <person name="Melnick R.L."/>
            <person name="Guiltinan M.J."/>
            <person name="Tyler B.M."/>
            <person name="Meinhardt L.W."/>
            <person name="Bailey B.A."/>
        </authorList>
    </citation>
    <scope>NUCLEOTIDE SEQUENCE [LARGE SCALE GENOMIC DNA]</scope>
    <source>
        <strain evidence="3">zdho120</strain>
    </source>
</reference>
<feature type="compositionally biased region" description="Basic and acidic residues" evidence="1">
    <location>
        <begin position="229"/>
        <end position="239"/>
    </location>
</feature>
<dbReference type="Proteomes" id="UP000198211">
    <property type="component" value="Unassembled WGS sequence"/>
</dbReference>
<organism evidence="2 3">
    <name type="scientific">Phytophthora megakarya</name>
    <dbReference type="NCBI Taxonomy" id="4795"/>
    <lineage>
        <taxon>Eukaryota</taxon>
        <taxon>Sar</taxon>
        <taxon>Stramenopiles</taxon>
        <taxon>Oomycota</taxon>
        <taxon>Peronosporomycetes</taxon>
        <taxon>Peronosporales</taxon>
        <taxon>Peronosporaceae</taxon>
        <taxon>Phytophthora</taxon>
    </lineage>
</organism>